<proteinExistence type="predicted"/>
<name>A0A3S0WZP6_9PROT</name>
<dbReference type="PANTHER" id="PTHR12526">
    <property type="entry name" value="GLYCOSYLTRANSFERASE"/>
    <property type="match status" value="1"/>
</dbReference>
<keyword evidence="3" id="KW-1185">Reference proteome</keyword>
<keyword evidence="2" id="KW-0808">Transferase</keyword>
<comment type="caution">
    <text evidence="2">The sequence shown here is derived from an EMBL/GenBank/DDBJ whole genome shotgun (WGS) entry which is preliminary data.</text>
</comment>
<evidence type="ECO:0000313" key="2">
    <source>
        <dbReference type="EMBL" id="RUQ72085.1"/>
    </source>
</evidence>
<dbReference type="OrthoDB" id="185319at2"/>
<reference evidence="2 3" key="1">
    <citation type="submission" date="2018-12" db="EMBL/GenBank/DDBJ databases">
        <authorList>
            <person name="Yang Y."/>
        </authorList>
    </citation>
    <scope>NUCLEOTIDE SEQUENCE [LARGE SCALE GENOMIC DNA]</scope>
    <source>
        <strain evidence="2 3">GSF71</strain>
    </source>
</reference>
<dbReference type="SUPFAM" id="SSF53756">
    <property type="entry name" value="UDP-Glycosyltransferase/glycogen phosphorylase"/>
    <property type="match status" value="1"/>
</dbReference>
<organism evidence="2 3">
    <name type="scientific">Azospirillum doebereinerae</name>
    <dbReference type="NCBI Taxonomy" id="92933"/>
    <lineage>
        <taxon>Bacteria</taxon>
        <taxon>Pseudomonadati</taxon>
        <taxon>Pseudomonadota</taxon>
        <taxon>Alphaproteobacteria</taxon>
        <taxon>Rhodospirillales</taxon>
        <taxon>Azospirillaceae</taxon>
        <taxon>Azospirillum</taxon>
    </lineage>
</organism>
<dbReference type="Pfam" id="PF13692">
    <property type="entry name" value="Glyco_trans_1_4"/>
    <property type="match status" value="1"/>
</dbReference>
<accession>A0A3S0WZP6</accession>
<sequence length="411" mass="45203">MNILIINHYAGSDRLGMEYRPFYLGREWVGDGHAVTVVGASFSHLRQTQPDVGADHDVTVEDGVRFRWLRTGPYQGNGAGRVANMLTFVGKLIAHAHRVAREERPDVVICSSTYPLDIYAGARIARLAGARLVFEVHDLWPLTPMLLGGYSPRHPYIRLLQAAEDYACRNADLVVSILPDTCGYMESRGLDPSKFVHVPNGIPIAALRAATPDQLPPAIADRIARERERGRFLVGYAGGFNPSNAIDTLLEAARLLAGSPVSFLLVGGGSTAREIQAKAERMGLDSVHMFGPIPKPLVPRFLSEMDTLAMPWHRSPLYRFGVSPNKMFDYMLAGRPIVQSCDASNDLVAEAQCGITVAPEDPAAYAEACLHLSRLPPSDRARLGENGRRFVRQHHDYRLLASRFMDALASP</sequence>
<dbReference type="GO" id="GO:0016757">
    <property type="term" value="F:glycosyltransferase activity"/>
    <property type="evidence" value="ECO:0007669"/>
    <property type="project" value="UniProtKB-ARBA"/>
</dbReference>
<dbReference type="EMBL" id="RZIJ01000007">
    <property type="protein sequence ID" value="RUQ72085.1"/>
    <property type="molecule type" value="Genomic_DNA"/>
</dbReference>
<dbReference type="AlphaFoldDB" id="A0A3S0WZP6"/>
<evidence type="ECO:0000313" key="3">
    <source>
        <dbReference type="Proteomes" id="UP000280346"/>
    </source>
</evidence>
<dbReference type="CDD" id="cd03794">
    <property type="entry name" value="GT4_WbuB-like"/>
    <property type="match status" value="1"/>
</dbReference>
<protein>
    <submittedName>
        <fullName evidence="2">Glycosyltransferase WbuB</fullName>
    </submittedName>
</protein>
<gene>
    <name evidence="2" type="ORF">EJ913_10995</name>
</gene>
<feature type="domain" description="Glycosyltransferase subfamily 4-like N-terminal" evidence="1">
    <location>
        <begin position="16"/>
        <end position="201"/>
    </location>
</feature>
<dbReference type="Gene3D" id="3.40.50.2000">
    <property type="entry name" value="Glycogen Phosphorylase B"/>
    <property type="match status" value="2"/>
</dbReference>
<dbReference type="RefSeq" id="WP_126997694.1">
    <property type="nucleotide sequence ID" value="NZ_JBNPXW010000005.1"/>
</dbReference>
<dbReference type="Pfam" id="PF13579">
    <property type="entry name" value="Glyco_trans_4_4"/>
    <property type="match status" value="1"/>
</dbReference>
<evidence type="ECO:0000259" key="1">
    <source>
        <dbReference type="Pfam" id="PF13579"/>
    </source>
</evidence>
<dbReference type="InterPro" id="IPR028098">
    <property type="entry name" value="Glyco_trans_4-like_N"/>
</dbReference>
<dbReference type="PANTHER" id="PTHR12526:SF622">
    <property type="entry name" value="GLYCOSYLTRANSFERASE (GROUP I)"/>
    <property type="match status" value="1"/>
</dbReference>
<dbReference type="Proteomes" id="UP000280346">
    <property type="component" value="Unassembled WGS sequence"/>
</dbReference>